<protein>
    <submittedName>
        <fullName evidence="2">Uncharacterized protein</fullName>
    </submittedName>
</protein>
<evidence type="ECO:0000256" key="1">
    <source>
        <dbReference type="SAM" id="MobiDB-lite"/>
    </source>
</evidence>
<dbReference type="EMBL" id="JADEXS010000007">
    <property type="protein sequence ID" value="MBE9021116.1"/>
    <property type="molecule type" value="Genomic_DNA"/>
</dbReference>
<evidence type="ECO:0000313" key="2">
    <source>
        <dbReference type="EMBL" id="MBE9021116.1"/>
    </source>
</evidence>
<keyword evidence="3" id="KW-1185">Reference proteome</keyword>
<reference evidence="2" key="1">
    <citation type="submission" date="2020-10" db="EMBL/GenBank/DDBJ databases">
        <authorList>
            <person name="Castelo-Branco R."/>
            <person name="Eusebio N."/>
            <person name="Adriana R."/>
            <person name="Vieira A."/>
            <person name="Brugerolle De Fraissinette N."/>
            <person name="Rezende De Castro R."/>
            <person name="Schneider M.P."/>
            <person name="Vasconcelos V."/>
            <person name="Leao P.N."/>
        </authorList>
    </citation>
    <scope>NUCLEOTIDE SEQUENCE</scope>
    <source>
        <strain evidence="2">LEGE 12446</strain>
    </source>
</reference>
<proteinExistence type="predicted"/>
<dbReference type="RefSeq" id="WP_193912994.1">
    <property type="nucleotide sequence ID" value="NZ_JADEXS020000003.1"/>
</dbReference>
<sequence length="125" mass="13804">MDEDESDRSVVQSPSPTPTKPPAVHPQDLRVKQVRTLTNYPIELIKEWLQFQDASAPSQLSVAMVDKLVRDICLAWASDKVDSNHAATSYQQQVLRAIATGTDKIQAIQAWMNYVAGLATPVGSR</sequence>
<gene>
    <name evidence="2" type="ORF">IQ276_01180</name>
</gene>
<name>A0A8J6ZWA5_DESMC</name>
<dbReference type="AlphaFoldDB" id="A0A8J6ZWA5"/>
<organism evidence="2 3">
    <name type="scientific">Desmonostoc muscorum LEGE 12446</name>
    <dbReference type="NCBI Taxonomy" id="1828758"/>
    <lineage>
        <taxon>Bacteria</taxon>
        <taxon>Bacillati</taxon>
        <taxon>Cyanobacteriota</taxon>
        <taxon>Cyanophyceae</taxon>
        <taxon>Nostocales</taxon>
        <taxon>Nostocaceae</taxon>
        <taxon>Desmonostoc</taxon>
    </lineage>
</organism>
<feature type="compositionally biased region" description="Pro residues" evidence="1">
    <location>
        <begin position="15"/>
        <end position="24"/>
    </location>
</feature>
<feature type="region of interest" description="Disordered" evidence="1">
    <location>
        <begin position="1"/>
        <end position="30"/>
    </location>
</feature>
<dbReference type="Proteomes" id="UP000622533">
    <property type="component" value="Unassembled WGS sequence"/>
</dbReference>
<comment type="caution">
    <text evidence="2">The sequence shown here is derived from an EMBL/GenBank/DDBJ whole genome shotgun (WGS) entry which is preliminary data.</text>
</comment>
<evidence type="ECO:0000313" key="3">
    <source>
        <dbReference type="Proteomes" id="UP000622533"/>
    </source>
</evidence>
<accession>A0A8J6ZWA5</accession>